<proteinExistence type="predicted"/>
<dbReference type="KEGG" id="nco:AAW31_15590"/>
<keyword evidence="1" id="KW-0812">Transmembrane</keyword>
<evidence type="ECO:0000313" key="3">
    <source>
        <dbReference type="EMBL" id="TYP91880.1"/>
    </source>
</evidence>
<keyword evidence="4" id="KW-1185">Reference proteome</keyword>
<evidence type="ECO:0000313" key="2">
    <source>
        <dbReference type="EMBL" id="AKH38898.1"/>
    </source>
</evidence>
<name>A0A0F7KIG6_9PROT</name>
<keyword evidence="1" id="KW-1133">Transmembrane helix</keyword>
<evidence type="ECO:0000313" key="5">
    <source>
        <dbReference type="Proteomes" id="UP000324176"/>
    </source>
</evidence>
<dbReference type="Pfam" id="PF16137">
    <property type="entry name" value="DUF4845"/>
    <property type="match status" value="1"/>
</dbReference>
<organism evidence="2 4">
    <name type="scientific">Nitrosomonas communis</name>
    <dbReference type="NCBI Taxonomy" id="44574"/>
    <lineage>
        <taxon>Bacteria</taxon>
        <taxon>Pseudomonadati</taxon>
        <taxon>Pseudomonadota</taxon>
        <taxon>Betaproteobacteria</taxon>
        <taxon>Nitrosomonadales</taxon>
        <taxon>Nitrosomonadaceae</taxon>
        <taxon>Nitrosomonas</taxon>
    </lineage>
</organism>
<keyword evidence="1" id="KW-0472">Membrane</keyword>
<dbReference type="InterPro" id="IPR032314">
    <property type="entry name" value="DUF4845"/>
</dbReference>
<reference evidence="3 5" key="3">
    <citation type="submission" date="2019-07" db="EMBL/GenBank/DDBJ databases">
        <title>Active sludge and wastewater microbial communities from Klosterneuburg, Austria.</title>
        <authorList>
            <person name="Wagner M."/>
        </authorList>
    </citation>
    <scope>NUCLEOTIDE SEQUENCE [LARGE SCALE GENOMIC DNA]</scope>
    <source>
        <strain evidence="3 5">Nm2</strain>
    </source>
</reference>
<sequence length="123" mass="13326">MRHVMRKQQQGISLSGMLIWSAVVVIFALLGMKLLPSYMEYAAIKRALIAIASDPGLQNAHPGEIRQSFGKRAVIDQITAVNSHDIQISKVGGQTVLGVSYSVKTPLFANISLSIDFTAASNR</sequence>
<evidence type="ECO:0000313" key="4">
    <source>
        <dbReference type="Proteomes" id="UP000034156"/>
    </source>
</evidence>
<accession>A0A0F7KIG6</accession>
<dbReference type="Proteomes" id="UP000034156">
    <property type="component" value="Chromosome"/>
</dbReference>
<dbReference type="PATRIC" id="fig|44574.3.peg.3777"/>
<dbReference type="EMBL" id="CP011451">
    <property type="protein sequence ID" value="AKH38898.1"/>
    <property type="molecule type" value="Genomic_DNA"/>
</dbReference>
<dbReference type="Proteomes" id="UP000324176">
    <property type="component" value="Unassembled WGS sequence"/>
</dbReference>
<dbReference type="EMBL" id="VNHT01000007">
    <property type="protein sequence ID" value="TYP91880.1"/>
    <property type="molecule type" value="Genomic_DNA"/>
</dbReference>
<gene>
    <name evidence="2" type="ORF">AAW31_15590</name>
    <name evidence="3" type="ORF">BCL69_100741</name>
</gene>
<reference evidence="4" key="1">
    <citation type="submission" date="2015-05" db="EMBL/GenBank/DDBJ databases">
        <title>Draft genome of Nitrosomonas communis strain Nm2.</title>
        <authorList>
            <person name="Kozlowski J.A."/>
            <person name="Kits K.D."/>
            <person name="Stein L.Y."/>
        </authorList>
    </citation>
    <scope>NUCLEOTIDE SEQUENCE [LARGE SCALE GENOMIC DNA]</scope>
    <source>
        <strain evidence="4">Nm2</strain>
    </source>
</reference>
<feature type="transmembrane region" description="Helical" evidence="1">
    <location>
        <begin position="12"/>
        <end position="32"/>
    </location>
</feature>
<reference evidence="2 4" key="2">
    <citation type="journal article" date="2016" name="Genome Announc.">
        <title>Genome Sequence of Nitrosomonas communis Strain Nm2, a Mesophilic Ammonia-Oxidizing Bacterium Isolated from Mediterranean Soil.</title>
        <authorList>
            <person name="Kozlowski J.A."/>
            <person name="Kits K.D."/>
            <person name="Stein L.Y."/>
        </authorList>
    </citation>
    <scope>NUCLEOTIDE SEQUENCE [LARGE SCALE GENOMIC DNA]</scope>
    <source>
        <strain evidence="2 4">Nm2</strain>
    </source>
</reference>
<dbReference type="OrthoDB" id="9133279at2"/>
<protein>
    <submittedName>
        <fullName evidence="2">Membrane protein</fullName>
    </submittedName>
</protein>
<dbReference type="AlphaFoldDB" id="A0A0F7KIG6"/>
<evidence type="ECO:0000256" key="1">
    <source>
        <dbReference type="SAM" id="Phobius"/>
    </source>
</evidence>